<evidence type="ECO:0000313" key="4">
    <source>
        <dbReference type="Proteomes" id="UP001303046"/>
    </source>
</evidence>
<proteinExistence type="predicted"/>
<dbReference type="Proteomes" id="UP001303046">
    <property type="component" value="Unassembled WGS sequence"/>
</dbReference>
<organism evidence="3 4">
    <name type="scientific">Necator americanus</name>
    <name type="common">Human hookworm</name>
    <dbReference type="NCBI Taxonomy" id="51031"/>
    <lineage>
        <taxon>Eukaryota</taxon>
        <taxon>Metazoa</taxon>
        <taxon>Ecdysozoa</taxon>
        <taxon>Nematoda</taxon>
        <taxon>Chromadorea</taxon>
        <taxon>Rhabditida</taxon>
        <taxon>Rhabditina</taxon>
        <taxon>Rhabditomorpha</taxon>
        <taxon>Strongyloidea</taxon>
        <taxon>Ancylostomatidae</taxon>
        <taxon>Bunostominae</taxon>
        <taxon>Necator</taxon>
    </lineage>
</organism>
<reference evidence="3 4" key="1">
    <citation type="submission" date="2023-08" db="EMBL/GenBank/DDBJ databases">
        <title>A Necator americanus chromosomal reference genome.</title>
        <authorList>
            <person name="Ilik V."/>
            <person name="Petrzelkova K.J."/>
            <person name="Pardy F."/>
            <person name="Fuh T."/>
            <person name="Niatou-Singa F.S."/>
            <person name="Gouil Q."/>
            <person name="Baker L."/>
            <person name="Ritchie M.E."/>
            <person name="Jex A.R."/>
            <person name="Gazzola D."/>
            <person name="Li H."/>
            <person name="Toshio Fujiwara R."/>
            <person name="Zhan B."/>
            <person name="Aroian R.V."/>
            <person name="Pafco B."/>
            <person name="Schwarz E.M."/>
        </authorList>
    </citation>
    <scope>NUCLEOTIDE SEQUENCE [LARGE SCALE GENOMIC DNA]</scope>
    <source>
        <strain evidence="3 4">Aroian</strain>
        <tissue evidence="3">Whole animal</tissue>
    </source>
</reference>
<protein>
    <submittedName>
        <fullName evidence="3">Uncharacterized protein</fullName>
    </submittedName>
</protein>
<evidence type="ECO:0000256" key="2">
    <source>
        <dbReference type="SAM" id="MobiDB-lite"/>
    </source>
</evidence>
<feature type="compositionally biased region" description="Basic and acidic residues" evidence="2">
    <location>
        <begin position="291"/>
        <end position="319"/>
    </location>
</feature>
<feature type="coiled-coil region" evidence="1">
    <location>
        <begin position="1"/>
        <end position="29"/>
    </location>
</feature>
<feature type="region of interest" description="Disordered" evidence="2">
    <location>
        <begin position="283"/>
        <end position="334"/>
    </location>
</feature>
<feature type="region of interest" description="Disordered" evidence="2">
    <location>
        <begin position="242"/>
        <end position="270"/>
    </location>
</feature>
<feature type="compositionally biased region" description="Basic and acidic residues" evidence="2">
    <location>
        <begin position="259"/>
        <end position="268"/>
    </location>
</feature>
<dbReference type="EMBL" id="JAVFWL010000006">
    <property type="protein sequence ID" value="KAK6763550.1"/>
    <property type="molecule type" value="Genomic_DNA"/>
</dbReference>
<feature type="compositionally biased region" description="Basic residues" evidence="2">
    <location>
        <begin position="320"/>
        <end position="334"/>
    </location>
</feature>
<accession>A0ABR1ELJ3</accession>
<evidence type="ECO:0000313" key="3">
    <source>
        <dbReference type="EMBL" id="KAK6763550.1"/>
    </source>
</evidence>
<comment type="caution">
    <text evidence="3">The sequence shown here is derived from an EMBL/GenBank/DDBJ whole genome shotgun (WGS) entry which is preliminary data.</text>
</comment>
<sequence length="356" mass="42006">MNTHDQSYEELLRRRKEEEQRLIEQLRYKRACVSLAPTLPTEHEVQRKIKQFVRLILHIMRSNNLSNECAELFGQRSTLFAKREATLYKYKVQNLQMRAQCIREEIISVVQGIAMSYEAYGFLILAKSVPESSGTDFYDQEVDGISLEPAFVNELTTKELEFLDELQKSIKTEMHEAIKQTENEDHQNIHVETLKAFTESHRLMEEFGNIIRQEFTRFGEKLTALEALLEDTETRHRNMMSTAQKCEQTPMPDDSTAVRIDEQTKPPEGDVEEDLLDLDGEEVQSQPDVQIHQRDEPSEHLKDEETWKNAERKDNDKMQRLRSRSPHRNVHRRKKWIRNRMAELLHQIKKSSRMPN</sequence>
<keyword evidence="4" id="KW-1185">Reference proteome</keyword>
<evidence type="ECO:0000256" key="1">
    <source>
        <dbReference type="SAM" id="Coils"/>
    </source>
</evidence>
<gene>
    <name evidence="3" type="primary">Necator_chrX.g24195</name>
    <name evidence="3" type="ORF">RB195_024030</name>
</gene>
<keyword evidence="1" id="KW-0175">Coiled coil</keyword>
<name>A0ABR1ELJ3_NECAM</name>